<evidence type="ECO:0000313" key="1">
    <source>
        <dbReference type="EMBL" id="APV43941.1"/>
    </source>
</evidence>
<accession>A0A1P8F638</accession>
<reference evidence="2" key="1">
    <citation type="submission" date="2016-11" db="EMBL/GenBank/DDBJ databases">
        <title>Dehalogenimonas formicexedens sp. nov., a chlorinated alkane respiring bacterium isolated from contaminated groundwater.</title>
        <authorList>
            <person name="Key T.A."/>
            <person name="Bowman K.S."/>
            <person name="Lee I."/>
            <person name="Chun J."/>
            <person name="Albuquerque L."/>
            <person name="da Costa M.S."/>
            <person name="Rainey F.A."/>
            <person name="Moe W.M."/>
        </authorList>
    </citation>
    <scope>NUCLEOTIDE SEQUENCE [LARGE SCALE GENOMIC DNA]</scope>
    <source>
        <strain evidence="2">NSZ-14</strain>
    </source>
</reference>
<dbReference type="Pfam" id="PF19371">
    <property type="entry name" value="DUF5946"/>
    <property type="match status" value="1"/>
</dbReference>
<organism evidence="1 2">
    <name type="scientific">Dehalogenimonas formicexedens</name>
    <dbReference type="NCBI Taxonomy" id="1839801"/>
    <lineage>
        <taxon>Bacteria</taxon>
        <taxon>Bacillati</taxon>
        <taxon>Chloroflexota</taxon>
        <taxon>Dehalococcoidia</taxon>
        <taxon>Dehalococcoidales</taxon>
        <taxon>Dehalococcoidaceae</taxon>
        <taxon>Dehalogenimonas</taxon>
    </lineage>
</organism>
<dbReference type="OrthoDB" id="158614at2"/>
<keyword evidence="2" id="KW-1185">Reference proteome</keyword>
<name>A0A1P8F638_9CHLR</name>
<dbReference type="EMBL" id="CP018258">
    <property type="protein sequence ID" value="APV43941.1"/>
    <property type="molecule type" value="Genomic_DNA"/>
</dbReference>
<evidence type="ECO:0000313" key="2">
    <source>
        <dbReference type="Proteomes" id="UP000185934"/>
    </source>
</evidence>
<dbReference type="AlphaFoldDB" id="A0A1P8F638"/>
<dbReference type="InterPro" id="IPR045990">
    <property type="entry name" value="DUF5946"/>
</dbReference>
<protein>
    <submittedName>
        <fullName evidence="1">Uncharacterized protein</fullName>
    </submittedName>
</protein>
<gene>
    <name evidence="1" type="ORF">Dform_00586</name>
</gene>
<dbReference type="KEGG" id="dfo:Dform_00586"/>
<dbReference type="STRING" id="1839801.Dform_00586"/>
<sequence>MARTTCPGCGLELESPETGLDERFNASYACRHLCDELSCFTLNQADAEFTHQLTVDAYCAQHAGPNVKPISIAFSLIGLYLVCERGYTGRQVQLAHMALAKQSKQWPRFNPPPMTGTMTVLDVLTGINGENYRKRIRDWAWSVWKAWKDFHLPVAELANRY</sequence>
<dbReference type="Proteomes" id="UP000185934">
    <property type="component" value="Chromosome"/>
</dbReference>
<dbReference type="RefSeq" id="WP_076005043.1">
    <property type="nucleotide sequence ID" value="NZ_CP018258.1"/>
</dbReference>
<proteinExistence type="predicted"/>